<feature type="transmembrane region" description="Helical" evidence="4">
    <location>
        <begin position="78"/>
        <end position="96"/>
    </location>
</feature>
<feature type="domain" description="SOWAHA-C winged helix-turn-helix" evidence="5">
    <location>
        <begin position="6"/>
        <end position="44"/>
    </location>
</feature>
<dbReference type="PANTHER" id="PTHR14491:SF7">
    <property type="entry name" value="SOSONDOWAH, ISOFORM G"/>
    <property type="match status" value="1"/>
</dbReference>
<dbReference type="PANTHER" id="PTHR14491">
    <property type="entry name" value="SOSONDOWAH, ISOFORM G"/>
    <property type="match status" value="1"/>
</dbReference>
<evidence type="ECO:0000259" key="5">
    <source>
        <dbReference type="Pfam" id="PF25877"/>
    </source>
</evidence>
<dbReference type="InterPro" id="IPR058889">
    <property type="entry name" value="WHD_SOWAHA-C"/>
</dbReference>
<reference evidence="6 7" key="1">
    <citation type="submission" date="2015-04" db="EMBL/GenBank/DDBJ databases">
        <authorList>
            <person name="Syromyatnikov M.Y."/>
            <person name="Popov V.N."/>
        </authorList>
    </citation>
    <scope>NUCLEOTIDE SEQUENCE [LARGE SCALE GENOMIC DNA]</scope>
</reference>
<keyword evidence="4" id="KW-0472">Membrane</keyword>
<keyword evidence="1" id="KW-0677">Repeat</keyword>
<evidence type="ECO:0000313" key="6">
    <source>
        <dbReference type="EMBL" id="CRL00307.1"/>
    </source>
</evidence>
<evidence type="ECO:0000256" key="1">
    <source>
        <dbReference type="ARBA" id="ARBA00022737"/>
    </source>
</evidence>
<evidence type="ECO:0000256" key="3">
    <source>
        <dbReference type="SAM" id="MobiDB-lite"/>
    </source>
</evidence>
<keyword evidence="7" id="KW-1185">Reference proteome</keyword>
<evidence type="ECO:0000256" key="2">
    <source>
        <dbReference type="ARBA" id="ARBA00023043"/>
    </source>
</evidence>
<organism evidence="6 7">
    <name type="scientific">Clunio marinus</name>
    <dbReference type="NCBI Taxonomy" id="568069"/>
    <lineage>
        <taxon>Eukaryota</taxon>
        <taxon>Metazoa</taxon>
        <taxon>Ecdysozoa</taxon>
        <taxon>Arthropoda</taxon>
        <taxon>Hexapoda</taxon>
        <taxon>Insecta</taxon>
        <taxon>Pterygota</taxon>
        <taxon>Neoptera</taxon>
        <taxon>Endopterygota</taxon>
        <taxon>Diptera</taxon>
        <taxon>Nematocera</taxon>
        <taxon>Chironomoidea</taxon>
        <taxon>Chironomidae</taxon>
        <taxon>Clunio</taxon>
    </lineage>
</organism>
<dbReference type="OrthoDB" id="60433at2759"/>
<keyword evidence="4" id="KW-1133">Transmembrane helix</keyword>
<dbReference type="STRING" id="568069.A0A1J1IJA3"/>
<dbReference type="AlphaFoldDB" id="A0A1J1IJA3"/>
<dbReference type="Proteomes" id="UP000183832">
    <property type="component" value="Unassembled WGS sequence"/>
</dbReference>
<keyword evidence="4" id="KW-0812">Transmembrane</keyword>
<evidence type="ECO:0000313" key="7">
    <source>
        <dbReference type="Proteomes" id="UP000183832"/>
    </source>
</evidence>
<sequence length="352" mass="40497">MEEPSELSIREIHAYFLKNNCKVTNTQLVKYFRKFLTGSQIKKRKLNHQNINSSIFVLLKYSTDCNDRNLNEFRCKKPLVALFAVFVILKYIYLLINTNNNCVLNFHKIDEARKQFKTYVNVLATIKSEGNEKYLILRKKYYNELPSDDYMSDASACMSPVSMMSMSSDFGDSPSRIPPPYRQPPQFPTTPPINQSVPPSMTTVGLPIVEPQAKVQYKECVNEFQQVMSNFLDQNRVDVTSRKNSFEQIIEDQTPPSLPPRKRSSVDHRSISRENSVEHSIKDDNNKENCQVFDSVPALPTETDENKISVKEAMMKFNRYASEEEAKIPSPLSKANKKTEKILPTTLQTLPE</sequence>
<accession>A0A1J1IJA3</accession>
<feature type="region of interest" description="Disordered" evidence="3">
    <location>
        <begin position="323"/>
        <end position="352"/>
    </location>
</feature>
<gene>
    <name evidence="6" type="primary">putative GH16837</name>
    <name evidence="6" type="ORF">CLUMA_CG013580</name>
</gene>
<name>A0A1J1IJA3_9DIPT</name>
<dbReference type="EMBL" id="CVRI01000054">
    <property type="protein sequence ID" value="CRL00307.1"/>
    <property type="molecule type" value="Genomic_DNA"/>
</dbReference>
<feature type="domain" description="SOWAHA-C winged helix-turn-helix" evidence="5">
    <location>
        <begin position="110"/>
        <end position="152"/>
    </location>
</feature>
<protein>
    <submittedName>
        <fullName evidence="6">CLUMA_CG013580, isoform A</fullName>
    </submittedName>
</protein>
<dbReference type="Pfam" id="PF25877">
    <property type="entry name" value="WHD_SOWAH"/>
    <property type="match status" value="2"/>
</dbReference>
<keyword evidence="2" id="KW-0040">ANK repeat</keyword>
<proteinExistence type="predicted"/>
<evidence type="ECO:0000256" key="4">
    <source>
        <dbReference type="SAM" id="Phobius"/>
    </source>
</evidence>
<feature type="region of interest" description="Disordered" evidence="3">
    <location>
        <begin position="247"/>
        <end position="289"/>
    </location>
</feature>
<feature type="compositionally biased region" description="Basic and acidic residues" evidence="3">
    <location>
        <begin position="264"/>
        <end position="287"/>
    </location>
</feature>